<keyword evidence="3" id="KW-1185">Reference proteome</keyword>
<feature type="compositionally biased region" description="Basic and acidic residues" evidence="1">
    <location>
        <begin position="132"/>
        <end position="147"/>
    </location>
</feature>
<comment type="caution">
    <text evidence="2">The sequence shown here is derived from an EMBL/GenBank/DDBJ whole genome shotgun (WGS) entry which is preliminary data.</text>
</comment>
<protein>
    <submittedName>
        <fullName evidence="2">Uncharacterized protein</fullName>
    </submittedName>
</protein>
<feature type="region of interest" description="Disordered" evidence="1">
    <location>
        <begin position="125"/>
        <end position="195"/>
    </location>
</feature>
<evidence type="ECO:0000313" key="2">
    <source>
        <dbReference type="EMBL" id="TNN63297.1"/>
    </source>
</evidence>
<evidence type="ECO:0000256" key="1">
    <source>
        <dbReference type="SAM" id="MobiDB-lite"/>
    </source>
</evidence>
<reference evidence="2 3" key="1">
    <citation type="submission" date="2019-03" db="EMBL/GenBank/DDBJ databases">
        <title>First draft genome of Liparis tanakae, snailfish: a comprehensive survey of snailfish specific genes.</title>
        <authorList>
            <person name="Kim W."/>
            <person name="Song I."/>
            <person name="Jeong J.-H."/>
            <person name="Kim D."/>
            <person name="Kim S."/>
            <person name="Ryu S."/>
            <person name="Song J.Y."/>
            <person name="Lee S.K."/>
        </authorList>
    </citation>
    <scope>NUCLEOTIDE SEQUENCE [LARGE SCALE GENOMIC DNA]</scope>
    <source>
        <tissue evidence="2">Muscle</tissue>
    </source>
</reference>
<gene>
    <name evidence="2" type="ORF">EYF80_026473</name>
</gene>
<feature type="compositionally biased region" description="Polar residues" evidence="1">
    <location>
        <begin position="84"/>
        <end position="105"/>
    </location>
</feature>
<accession>A0A4Z2HBN1</accession>
<dbReference type="AlphaFoldDB" id="A0A4Z2HBN1"/>
<feature type="compositionally biased region" description="Basic and acidic residues" evidence="1">
    <location>
        <begin position="160"/>
        <end position="173"/>
    </location>
</feature>
<dbReference type="EMBL" id="SRLO01000276">
    <property type="protein sequence ID" value="TNN63297.1"/>
    <property type="molecule type" value="Genomic_DNA"/>
</dbReference>
<sequence length="219" mass="24364">MEKYEANKQPVCAHRAKKSGESMWWEGVEQRGRKRESELICSGARGHITLEGTDERCQLNCMQAHYPITAQRAAEQNRTDTVRSTHLSIPDSSGRNMRAGSNSQAGKAVVDSNLDLAGLGYFYSPKSHGRGKGRERECERRDVRGQERSNAGGGGGGRGGRSEERKERVEREGVGCSHLPRLHGHSPLLQLQPQPQLSITRDLSPSDMRECCARCFKFD</sequence>
<organism evidence="2 3">
    <name type="scientific">Liparis tanakae</name>
    <name type="common">Tanaka's snailfish</name>
    <dbReference type="NCBI Taxonomy" id="230148"/>
    <lineage>
        <taxon>Eukaryota</taxon>
        <taxon>Metazoa</taxon>
        <taxon>Chordata</taxon>
        <taxon>Craniata</taxon>
        <taxon>Vertebrata</taxon>
        <taxon>Euteleostomi</taxon>
        <taxon>Actinopterygii</taxon>
        <taxon>Neopterygii</taxon>
        <taxon>Teleostei</taxon>
        <taxon>Neoteleostei</taxon>
        <taxon>Acanthomorphata</taxon>
        <taxon>Eupercaria</taxon>
        <taxon>Perciformes</taxon>
        <taxon>Cottioidei</taxon>
        <taxon>Cottales</taxon>
        <taxon>Liparidae</taxon>
        <taxon>Liparis</taxon>
    </lineage>
</organism>
<dbReference type="Proteomes" id="UP000314294">
    <property type="component" value="Unassembled WGS sequence"/>
</dbReference>
<evidence type="ECO:0000313" key="3">
    <source>
        <dbReference type="Proteomes" id="UP000314294"/>
    </source>
</evidence>
<proteinExistence type="predicted"/>
<feature type="region of interest" description="Disordered" evidence="1">
    <location>
        <begin position="72"/>
        <end position="106"/>
    </location>
</feature>
<name>A0A4Z2HBN1_9TELE</name>